<dbReference type="InParanoid" id="A0A1Y1YSY3"/>
<dbReference type="EMBL" id="MCFE01000077">
    <property type="protein sequence ID" value="ORY00857.1"/>
    <property type="molecule type" value="Genomic_DNA"/>
</dbReference>
<feature type="transmembrane region" description="Helical" evidence="1">
    <location>
        <begin position="52"/>
        <end position="70"/>
    </location>
</feature>
<protein>
    <submittedName>
        <fullName evidence="2">Uncharacterized protein</fullName>
    </submittedName>
</protein>
<gene>
    <name evidence="2" type="ORF">K493DRAFT_298670</name>
</gene>
<keyword evidence="1" id="KW-1133">Transmembrane helix</keyword>
<reference evidence="2 3" key="1">
    <citation type="submission" date="2016-07" db="EMBL/GenBank/DDBJ databases">
        <title>Pervasive Adenine N6-methylation of Active Genes in Fungi.</title>
        <authorList>
            <consortium name="DOE Joint Genome Institute"/>
            <person name="Mondo S.J."/>
            <person name="Dannebaum R.O."/>
            <person name="Kuo R.C."/>
            <person name="Labutti K."/>
            <person name="Haridas S."/>
            <person name="Kuo A."/>
            <person name="Salamov A."/>
            <person name="Ahrendt S.R."/>
            <person name="Lipzen A."/>
            <person name="Sullivan W."/>
            <person name="Andreopoulos W.B."/>
            <person name="Clum A."/>
            <person name="Lindquist E."/>
            <person name="Daum C."/>
            <person name="Ramamoorthy G.K."/>
            <person name="Gryganskyi A."/>
            <person name="Culley D."/>
            <person name="Magnuson J.K."/>
            <person name="James T.Y."/>
            <person name="O'Malley M.A."/>
            <person name="Stajich J.E."/>
            <person name="Spatafora J.W."/>
            <person name="Visel A."/>
            <person name="Grigoriev I.V."/>
        </authorList>
    </citation>
    <scope>NUCLEOTIDE SEQUENCE [LARGE SCALE GENOMIC DNA]</scope>
    <source>
        <strain evidence="2 3">CBS 931.73</strain>
    </source>
</reference>
<evidence type="ECO:0000256" key="1">
    <source>
        <dbReference type="SAM" id="Phobius"/>
    </source>
</evidence>
<proteinExistence type="predicted"/>
<keyword evidence="1" id="KW-0472">Membrane</keyword>
<feature type="transmembrane region" description="Helical" evidence="1">
    <location>
        <begin position="125"/>
        <end position="155"/>
    </location>
</feature>
<dbReference type="AlphaFoldDB" id="A0A1Y1YSY3"/>
<organism evidence="2 3">
    <name type="scientific">Basidiobolus meristosporus CBS 931.73</name>
    <dbReference type="NCBI Taxonomy" id="1314790"/>
    <lineage>
        <taxon>Eukaryota</taxon>
        <taxon>Fungi</taxon>
        <taxon>Fungi incertae sedis</taxon>
        <taxon>Zoopagomycota</taxon>
        <taxon>Entomophthoromycotina</taxon>
        <taxon>Basidiobolomycetes</taxon>
        <taxon>Basidiobolales</taxon>
        <taxon>Basidiobolaceae</taxon>
        <taxon>Basidiobolus</taxon>
    </lineage>
</organism>
<keyword evidence="3" id="KW-1185">Reference proteome</keyword>
<name>A0A1Y1YSY3_9FUNG</name>
<feature type="transmembrane region" description="Helical" evidence="1">
    <location>
        <begin position="12"/>
        <end position="40"/>
    </location>
</feature>
<comment type="caution">
    <text evidence="2">The sequence shown here is derived from an EMBL/GenBank/DDBJ whole genome shotgun (WGS) entry which is preliminary data.</text>
</comment>
<dbReference type="Proteomes" id="UP000193498">
    <property type="component" value="Unassembled WGS sequence"/>
</dbReference>
<evidence type="ECO:0000313" key="2">
    <source>
        <dbReference type="EMBL" id="ORY00857.1"/>
    </source>
</evidence>
<sequence length="183" mass="20359">MAPKFSGISTCCFCISLRAVTLTLAFLGLVGNLLVAYVSLVQPNSSIVYGRLFQAGLSGVICAAGLYGVWKNKVKMIRLFATYIWFNLVLGMINVIVGSVLVFQNEDFICNEVYNNMDVDICHEYYFKIALTSVAISSLIIAIDTYAAIAVWSYYRQVASHSDYSLIEQEPEQYSEKKSTPQV</sequence>
<keyword evidence="1" id="KW-0812">Transmembrane</keyword>
<dbReference type="OrthoDB" id="2355659at2759"/>
<feature type="transmembrane region" description="Helical" evidence="1">
    <location>
        <begin position="82"/>
        <end position="105"/>
    </location>
</feature>
<accession>A0A1Y1YSY3</accession>
<evidence type="ECO:0000313" key="3">
    <source>
        <dbReference type="Proteomes" id="UP000193498"/>
    </source>
</evidence>